<keyword evidence="2" id="KW-1185">Reference proteome</keyword>
<dbReference type="SUPFAM" id="SSF143100">
    <property type="entry name" value="TTHA1013/TTHA0281-like"/>
    <property type="match status" value="1"/>
</dbReference>
<dbReference type="Gene3D" id="1.10.260.40">
    <property type="entry name" value="lambda repressor-like DNA-binding domains"/>
    <property type="match status" value="1"/>
</dbReference>
<dbReference type="EMBL" id="JAEMHM010000002">
    <property type="protein sequence ID" value="MBJ6723516.1"/>
    <property type="molecule type" value="Genomic_DNA"/>
</dbReference>
<dbReference type="SUPFAM" id="SSF47413">
    <property type="entry name" value="lambda repressor-like DNA-binding domains"/>
    <property type="match status" value="1"/>
</dbReference>
<reference evidence="1" key="1">
    <citation type="submission" date="2020-12" db="EMBL/GenBank/DDBJ databases">
        <title>Geomonas sp. Red875, isolated from river sediment.</title>
        <authorList>
            <person name="Xu Z."/>
            <person name="Zhang Z."/>
            <person name="Masuda Y."/>
            <person name="Itoh H."/>
            <person name="Senoo K."/>
        </authorList>
    </citation>
    <scope>NUCLEOTIDE SEQUENCE</scope>
    <source>
        <strain evidence="1">Red875</strain>
    </source>
</reference>
<evidence type="ECO:0000313" key="2">
    <source>
        <dbReference type="Proteomes" id="UP000636888"/>
    </source>
</evidence>
<gene>
    <name evidence="1" type="ORF">JFN93_02230</name>
</gene>
<name>A0A8J7J9V6_9BACT</name>
<protein>
    <submittedName>
        <fullName evidence="1">Type II toxin-antitoxin system HicB family antitoxin</fullName>
    </submittedName>
</protein>
<evidence type="ECO:0000313" key="1">
    <source>
        <dbReference type="EMBL" id="MBJ6723516.1"/>
    </source>
</evidence>
<dbReference type="InterPro" id="IPR010982">
    <property type="entry name" value="Lambda_DNA-bd_dom_sf"/>
</dbReference>
<accession>A0A8J7J9V6</accession>
<proteinExistence type="predicted"/>
<dbReference type="GO" id="GO:0003677">
    <property type="term" value="F:DNA binding"/>
    <property type="evidence" value="ECO:0007669"/>
    <property type="project" value="InterPro"/>
</dbReference>
<dbReference type="InterPro" id="IPR035069">
    <property type="entry name" value="TTHA1013/TTHA0281-like"/>
</dbReference>
<dbReference type="Gene3D" id="3.30.160.250">
    <property type="match status" value="1"/>
</dbReference>
<organism evidence="1 2">
    <name type="scientific">Geomesophilobacter sediminis</name>
    <dbReference type="NCBI Taxonomy" id="2798584"/>
    <lineage>
        <taxon>Bacteria</taxon>
        <taxon>Pseudomonadati</taxon>
        <taxon>Thermodesulfobacteriota</taxon>
        <taxon>Desulfuromonadia</taxon>
        <taxon>Geobacterales</taxon>
        <taxon>Geobacteraceae</taxon>
        <taxon>Geomesophilobacter</taxon>
    </lineage>
</organism>
<comment type="caution">
    <text evidence="1">The sequence shown here is derived from an EMBL/GenBank/DDBJ whole genome shotgun (WGS) entry which is preliminary data.</text>
</comment>
<dbReference type="Proteomes" id="UP000636888">
    <property type="component" value="Unassembled WGS sequence"/>
</dbReference>
<dbReference type="RefSeq" id="WP_199382363.1">
    <property type="nucleotide sequence ID" value="NZ_JAEMHM010000002.1"/>
</dbReference>
<sequence>MTAYRYSCNITCDEAGFHLVKFPDLPGAATDAKSREEALDEAEDCLAEAVAGYLVRRERVPEATANEGDAFISLDPLLAAKAALNNAMLDAGISRTELAARMGVDEKMIRRLLDPKHQSHIRAVLRAAALLGLKAEVRFRRAA</sequence>
<dbReference type="AlphaFoldDB" id="A0A8J7J9V6"/>